<feature type="coiled-coil region" evidence="1">
    <location>
        <begin position="37"/>
        <end position="76"/>
    </location>
</feature>
<sequence length="215" mass="24305">MQKRKKLIVVGSALAIGIPLLAIGTKSILKKVKSDYYKNQKEQIETEKLKEKEEEAARLAEEKAKQEQQINENKSDISKLIIQKKPEKIQKVEEQKLKPSIVKEKPEKVKIVDATQAHEPVPAAPVVIVKRELTKEEIKRAKKALKEARASYFSGNKGPALAKSSTKNKDKIVIRTDSKGNIEVASNHTVKNKNDKAEKIIQEIKESYYKGKNKK</sequence>
<organism evidence="2 3">
    <name type="scientific">Leptotrichia buccalis (strain ATCC 14201 / DSM 1135 / JCM 12969 / NCTC 10249 / C-1013-b)</name>
    <dbReference type="NCBI Taxonomy" id="523794"/>
    <lineage>
        <taxon>Bacteria</taxon>
        <taxon>Fusobacteriati</taxon>
        <taxon>Fusobacteriota</taxon>
        <taxon>Fusobacteriia</taxon>
        <taxon>Fusobacteriales</taxon>
        <taxon>Leptotrichiaceae</taxon>
        <taxon>Leptotrichia</taxon>
    </lineage>
</organism>
<evidence type="ECO:0000313" key="3">
    <source>
        <dbReference type="Proteomes" id="UP000001910"/>
    </source>
</evidence>
<dbReference type="Proteomes" id="UP000001910">
    <property type="component" value="Chromosome"/>
</dbReference>
<dbReference type="AlphaFoldDB" id="C7N9C4"/>
<keyword evidence="3" id="KW-1185">Reference proteome</keyword>
<accession>C7N9C4</accession>
<dbReference type="EMBL" id="CP001685">
    <property type="protein sequence ID" value="ACV38755.1"/>
    <property type="molecule type" value="Genomic_DNA"/>
</dbReference>
<proteinExistence type="predicted"/>
<reference evidence="2 3" key="1">
    <citation type="journal article" date="2009" name="Stand. Genomic Sci.">
        <title>Complete genome sequence of Leptotrichia buccalis type strain (C-1013-b).</title>
        <authorList>
            <person name="Ivanova N."/>
            <person name="Gronow S."/>
            <person name="Lapidus A."/>
            <person name="Copeland A."/>
            <person name="Glavina Del Rio T."/>
            <person name="Nolan M."/>
            <person name="Lucas S."/>
            <person name="Chen F."/>
            <person name="Tice H."/>
            <person name="Cheng J.F."/>
            <person name="Saunders E."/>
            <person name="Bruce D."/>
            <person name="Goodwin L."/>
            <person name="Brettin T."/>
            <person name="Detter J.C."/>
            <person name="Han C."/>
            <person name="Pitluck S."/>
            <person name="Mikhailova N."/>
            <person name="Pati A."/>
            <person name="Mavrommatis K."/>
            <person name="Chen A."/>
            <person name="Palaniappan K."/>
            <person name="Land M."/>
            <person name="Hauser L."/>
            <person name="Chang Y.J."/>
            <person name="Jeffries C.D."/>
            <person name="Chain P."/>
            <person name="Rohde C."/>
            <person name="Goker M."/>
            <person name="Bristow J."/>
            <person name="Eisen J.A."/>
            <person name="Markowitz V."/>
            <person name="Hugenholtz P."/>
            <person name="Kyrpides N.C."/>
            <person name="Klenk H.P."/>
        </authorList>
    </citation>
    <scope>NUCLEOTIDE SEQUENCE [LARGE SCALE GENOMIC DNA]</scope>
    <source>
        <strain evidence="3">ATCC 14201 / DSM 1135 / JCM 12969 / NCTC 10249 / C-1013-b</strain>
    </source>
</reference>
<gene>
    <name evidence="2" type="ordered locus">Lebu_0847</name>
</gene>
<dbReference type="RefSeq" id="WP_015769103.1">
    <property type="nucleotide sequence ID" value="NC_013192.1"/>
</dbReference>
<evidence type="ECO:0000256" key="1">
    <source>
        <dbReference type="SAM" id="Coils"/>
    </source>
</evidence>
<keyword evidence="1" id="KW-0175">Coiled coil</keyword>
<protein>
    <submittedName>
        <fullName evidence="2">Uncharacterized protein</fullName>
    </submittedName>
</protein>
<name>C7N9C4_LEPBD</name>
<evidence type="ECO:0000313" key="2">
    <source>
        <dbReference type="EMBL" id="ACV38755.1"/>
    </source>
</evidence>
<dbReference type="OrthoDB" id="82471at2"/>
<dbReference type="HOGENOM" id="CLU_1319636_0_0_0"/>
<dbReference type="KEGG" id="lba:Lebu_0847"/>